<dbReference type="AlphaFoldDB" id="Q59I43"/>
<dbReference type="NCBIfam" id="TIGR01428">
    <property type="entry name" value="HAD_type_II"/>
    <property type="match status" value="1"/>
</dbReference>
<dbReference type="InterPro" id="IPR006439">
    <property type="entry name" value="HAD-SF_hydro_IA"/>
</dbReference>
<dbReference type="GO" id="GO:0018784">
    <property type="term" value="F:(S)-2-haloacid dehalogenase activity"/>
    <property type="evidence" value="ECO:0007669"/>
    <property type="project" value="UniProtKB-UniRule"/>
</dbReference>
<dbReference type="EMBL" id="AB196963">
    <property type="protein sequence ID" value="BAD91552.1"/>
    <property type="molecule type" value="Genomic_DNA"/>
</dbReference>
<dbReference type="SFLD" id="SFLDG01129">
    <property type="entry name" value="C1.5:_HAD__Beta-PGM__Phosphata"/>
    <property type="match status" value="1"/>
</dbReference>
<evidence type="ECO:0000256" key="2">
    <source>
        <dbReference type="ARBA" id="ARBA00022801"/>
    </source>
</evidence>
<dbReference type="SUPFAM" id="SSF56784">
    <property type="entry name" value="HAD-like"/>
    <property type="match status" value="1"/>
</dbReference>
<dbReference type="InterPro" id="IPR036412">
    <property type="entry name" value="HAD-like_sf"/>
</dbReference>
<dbReference type="NCBIfam" id="TIGR01493">
    <property type="entry name" value="HAD-SF-IA-v2"/>
    <property type="match status" value="1"/>
</dbReference>
<dbReference type="PANTHER" id="PTHR43316:SF3">
    <property type="entry name" value="HALOACID DEHALOGENASE, TYPE II (AFU_ORTHOLOGUE AFUA_2G07750)-RELATED"/>
    <property type="match status" value="1"/>
</dbReference>
<organism evidence="4">
    <name type="scientific">Burkholderia sp. WS</name>
    <dbReference type="NCBI Taxonomy" id="306678"/>
    <lineage>
        <taxon>Bacteria</taxon>
        <taxon>Pseudomonadati</taxon>
        <taxon>Pseudomonadota</taxon>
        <taxon>Betaproteobacteria</taxon>
        <taxon>Burkholderiales</taxon>
        <taxon>Burkholderiaceae</taxon>
        <taxon>Burkholderia</taxon>
    </lineage>
</organism>
<dbReference type="CDD" id="cd02588">
    <property type="entry name" value="HAD_L2-DEX"/>
    <property type="match status" value="1"/>
</dbReference>
<comment type="catalytic activity">
    <reaction evidence="3">
        <text>an (S)-2-haloacid + H2O = a (2R)-2-hydroxycarboxylate + a halide anion + H(+)</text>
        <dbReference type="Rhea" id="RHEA:11192"/>
        <dbReference type="ChEBI" id="CHEBI:15377"/>
        <dbReference type="ChEBI" id="CHEBI:15378"/>
        <dbReference type="ChEBI" id="CHEBI:16042"/>
        <dbReference type="ChEBI" id="CHEBI:58314"/>
        <dbReference type="ChEBI" id="CHEBI:137405"/>
        <dbReference type="EC" id="3.8.1.2"/>
    </reaction>
</comment>
<comment type="similarity">
    <text evidence="1 3">Belongs to the HAD-like hydrolase superfamily. S-2-haloalkanoic acid dehalogenase family.</text>
</comment>
<dbReference type="Gene3D" id="1.10.150.240">
    <property type="entry name" value="Putative phosphatase, domain 2"/>
    <property type="match status" value="1"/>
</dbReference>
<dbReference type="InterPro" id="IPR051540">
    <property type="entry name" value="S-2-haloacid_dehalogenase"/>
</dbReference>
<dbReference type="InterPro" id="IPR006328">
    <property type="entry name" value="2-HAD"/>
</dbReference>
<dbReference type="BioCyc" id="MetaCyc:MONOMER-18422"/>
<gene>
    <name evidence="4" type="primary">l-dex</name>
</gene>
<name>Q59I43_9BURK</name>
<sequence>MNHIKGIAFDLYGTLFDVHSVAGRCDEAFPARGREISALWRQKQLEYTWLRSMMNRYVDFEEVTEDALRFACRHLRLELDGQTSNALCDAYLQLAPFDEVPSVLRELRGRGLKLAILSNGSPHSINAVVSNAGLRGEFDHLLSGDVVHVYKPDNRVYEIAESAFGLHRSAILFVSSNAWDATGAGYFGFPTCWVNRTGNSFEEMGQVRNHEVTGLHGLAKLFESPVGKLGNV</sequence>
<evidence type="ECO:0000313" key="4">
    <source>
        <dbReference type="EMBL" id="BAD91552.1"/>
    </source>
</evidence>
<dbReference type="Pfam" id="PF00702">
    <property type="entry name" value="Hydrolase"/>
    <property type="match status" value="1"/>
</dbReference>
<comment type="function">
    <text evidence="3">Catalyzes the hydrolytic dehalogenation of small (S)-2-haloalkanoic acids to yield the corresponding (R)-2-hydroxyalkanoic acids.</text>
</comment>
<protein>
    <recommendedName>
        <fullName evidence="3">(S)-2-haloacid dehalogenase</fullName>
        <ecNumber evidence="3">3.8.1.2</ecNumber>
    </recommendedName>
    <alternativeName>
        <fullName evidence="3">2-haloalkanoic acid dehalogenase</fullName>
    </alternativeName>
    <alternativeName>
        <fullName evidence="3">Halocarboxylic acid halidohydrolase</fullName>
    </alternativeName>
    <alternativeName>
        <fullName evidence="3">L-2-haloacid dehalogenase</fullName>
    </alternativeName>
</protein>
<evidence type="ECO:0000256" key="3">
    <source>
        <dbReference type="RuleBase" id="RU368077"/>
    </source>
</evidence>
<dbReference type="SFLD" id="SFLDG01135">
    <property type="entry name" value="C1.5.6:_HAD__Beta-PGM__Phospha"/>
    <property type="match status" value="1"/>
</dbReference>
<dbReference type="Gene3D" id="3.40.50.1000">
    <property type="entry name" value="HAD superfamily/HAD-like"/>
    <property type="match status" value="1"/>
</dbReference>
<accession>Q59I43</accession>
<reference evidence="4" key="1">
    <citation type="journal article" date="2005" name="J. Biol. Chem.">
        <title>2-Haloacrylate reductase, a novel enzyme of the medium chain dehydrogenase/reductase superfamily that catalyzes the reduction of a carbon-carbon double bond of unsaturated organohalogen compounds.</title>
        <authorList>
            <person name="Kurata A."/>
            <person name="Kurihara T."/>
            <person name="Kamachi H."/>
            <person name="Esaki N."/>
        </authorList>
    </citation>
    <scope>NUCLEOTIDE SEQUENCE</scope>
    <source>
        <strain evidence="4">WS</strain>
    </source>
</reference>
<dbReference type="SFLD" id="SFLDF00045">
    <property type="entry name" value="2-haloacid_dehalogenase"/>
    <property type="match status" value="1"/>
</dbReference>
<dbReference type="PRINTS" id="PR00413">
    <property type="entry name" value="HADHALOGNASE"/>
</dbReference>
<dbReference type="PANTHER" id="PTHR43316">
    <property type="entry name" value="HYDROLASE, HALOACID DELAHOGENASE-RELATED"/>
    <property type="match status" value="1"/>
</dbReference>
<keyword evidence="2 3" id="KW-0378">Hydrolase</keyword>
<evidence type="ECO:0000256" key="1">
    <source>
        <dbReference type="ARBA" id="ARBA00008106"/>
    </source>
</evidence>
<proteinExistence type="inferred from homology"/>
<dbReference type="InterPro" id="IPR023214">
    <property type="entry name" value="HAD_sf"/>
</dbReference>
<dbReference type="EC" id="3.8.1.2" evidence="3"/>
<dbReference type="InterPro" id="IPR023198">
    <property type="entry name" value="PGP-like_dom2"/>
</dbReference>
<dbReference type="SFLD" id="SFLDS00003">
    <property type="entry name" value="Haloacid_Dehalogenase"/>
    <property type="match status" value="1"/>
</dbReference>